<evidence type="ECO:0000256" key="5">
    <source>
        <dbReference type="ARBA" id="ARBA00023136"/>
    </source>
</evidence>
<dbReference type="InterPro" id="IPR051611">
    <property type="entry name" value="ECF_transporter_component"/>
</dbReference>
<keyword evidence="5 6" id="KW-0472">Membrane</keyword>
<accession>A0A644WW14</accession>
<keyword evidence="3 6" id="KW-0812">Transmembrane</keyword>
<evidence type="ECO:0000313" key="7">
    <source>
        <dbReference type="EMBL" id="MPM08002.1"/>
    </source>
</evidence>
<proteinExistence type="predicted"/>
<dbReference type="GO" id="GO:0005886">
    <property type="term" value="C:plasma membrane"/>
    <property type="evidence" value="ECO:0007669"/>
    <property type="project" value="UniProtKB-ARBA"/>
</dbReference>
<evidence type="ECO:0000256" key="1">
    <source>
        <dbReference type="ARBA" id="ARBA00004141"/>
    </source>
</evidence>
<feature type="transmembrane region" description="Helical" evidence="6">
    <location>
        <begin position="22"/>
        <end position="53"/>
    </location>
</feature>
<gene>
    <name evidence="7" type="primary">ecfT_21</name>
    <name evidence="7" type="ORF">SDC9_54314</name>
</gene>
<dbReference type="PANTHER" id="PTHR34857:SF2">
    <property type="entry name" value="SLL0384 PROTEIN"/>
    <property type="match status" value="1"/>
</dbReference>
<dbReference type="EMBL" id="VSSQ01001400">
    <property type="protein sequence ID" value="MPM08002.1"/>
    <property type="molecule type" value="Genomic_DNA"/>
</dbReference>
<dbReference type="CDD" id="cd16914">
    <property type="entry name" value="EcfT"/>
    <property type="match status" value="1"/>
</dbReference>
<keyword evidence="4 6" id="KW-1133">Transmembrane helix</keyword>
<feature type="transmembrane region" description="Helical" evidence="6">
    <location>
        <begin position="235"/>
        <end position="253"/>
    </location>
</feature>
<dbReference type="InterPro" id="IPR003339">
    <property type="entry name" value="ABC/ECF_trnsptr_transmembrane"/>
</dbReference>
<sequence length="256" mass="28583">MTINTFVAGKGLLYRFDPRAKLLTVILLCIWFFLPVSLVGLYTVVGLLVLVGALNTGFSHIAKTFLSILPMLLFMVLFMPFNVRDGESLISIGSFTLITTEGLEQATRLAGRFIGITYACTLLFATTVMQEVMLALRSFHLPYKAGLVVTLAFTYIPFIAESFSQIAESHSLREAESDQGKRIVQRLKDLVPTLTSALVVALRSIPNLAMSLELRGFGSEQKRSSFKDLSSYRHPFTHTLLSCIMLVVFWVLFRVQ</sequence>
<evidence type="ECO:0000256" key="2">
    <source>
        <dbReference type="ARBA" id="ARBA00022475"/>
    </source>
</evidence>
<reference evidence="7" key="1">
    <citation type="submission" date="2019-08" db="EMBL/GenBank/DDBJ databases">
        <authorList>
            <person name="Kucharzyk K."/>
            <person name="Murdoch R.W."/>
            <person name="Higgins S."/>
            <person name="Loffler F."/>
        </authorList>
    </citation>
    <scope>NUCLEOTIDE SEQUENCE</scope>
</reference>
<comment type="subcellular location">
    <subcellularLocation>
        <location evidence="1">Membrane</location>
        <topology evidence="1">Multi-pass membrane protein</topology>
    </subcellularLocation>
</comment>
<evidence type="ECO:0000256" key="4">
    <source>
        <dbReference type="ARBA" id="ARBA00022989"/>
    </source>
</evidence>
<comment type="caution">
    <text evidence="7">The sequence shown here is derived from an EMBL/GenBank/DDBJ whole genome shotgun (WGS) entry which is preliminary data.</text>
</comment>
<evidence type="ECO:0000256" key="6">
    <source>
        <dbReference type="SAM" id="Phobius"/>
    </source>
</evidence>
<evidence type="ECO:0000256" key="3">
    <source>
        <dbReference type="ARBA" id="ARBA00022692"/>
    </source>
</evidence>
<dbReference type="Pfam" id="PF02361">
    <property type="entry name" value="CbiQ"/>
    <property type="match status" value="1"/>
</dbReference>
<name>A0A644WW14_9ZZZZ</name>
<protein>
    <submittedName>
        <fullName evidence="7">Energy-coupling factor transporter transmembrane protein EcfT</fullName>
    </submittedName>
</protein>
<feature type="transmembrane region" description="Helical" evidence="6">
    <location>
        <begin position="65"/>
        <end position="83"/>
    </location>
</feature>
<dbReference type="PANTHER" id="PTHR34857">
    <property type="entry name" value="SLL0384 PROTEIN"/>
    <property type="match status" value="1"/>
</dbReference>
<feature type="transmembrane region" description="Helical" evidence="6">
    <location>
        <begin position="109"/>
        <end position="129"/>
    </location>
</feature>
<keyword evidence="2" id="KW-1003">Cell membrane</keyword>
<organism evidence="7">
    <name type="scientific">bioreactor metagenome</name>
    <dbReference type="NCBI Taxonomy" id="1076179"/>
    <lineage>
        <taxon>unclassified sequences</taxon>
        <taxon>metagenomes</taxon>
        <taxon>ecological metagenomes</taxon>
    </lineage>
</organism>
<dbReference type="AlphaFoldDB" id="A0A644WW14"/>